<reference evidence="1 2" key="1">
    <citation type="submission" date="2018-04" db="EMBL/GenBank/DDBJ databases">
        <authorList>
            <person name="Go L.Y."/>
            <person name="Mitchell J.A."/>
        </authorList>
    </citation>
    <scope>NUCLEOTIDE SEQUENCE [LARGE SCALE GENOMIC DNA]</scope>
    <source>
        <strain evidence="1 2">TPD7010</strain>
    </source>
</reference>
<proteinExistence type="predicted"/>
<sequence length="212" mass="22941">MVIQGAEVASTSPSGLNVRVVVRRHPYGHLLDAEAFAQLLWELGAHRAESIRAHHALDAAEAPRGVYPRDCLAMIVMDPTVGPWVDNVDAVMAAIVIGEGDYFLPNAAAKAGGHRRVGYDYGEAYITDPHLVAHGGFRHGHSARIRGVVVGASALNPDQDLYESAQLAAQFVARIGDLHDDWTQRAGFGEWLSEGDVPDAETRAMARFAQRL</sequence>
<organism evidence="1 2">
    <name type="scientific">Microbacterium testaceum</name>
    <name type="common">Aureobacterium testaceum</name>
    <name type="synonym">Brevibacterium testaceum</name>
    <dbReference type="NCBI Taxonomy" id="2033"/>
    <lineage>
        <taxon>Bacteria</taxon>
        <taxon>Bacillati</taxon>
        <taxon>Actinomycetota</taxon>
        <taxon>Actinomycetes</taxon>
        <taxon>Micrococcales</taxon>
        <taxon>Microbacteriaceae</taxon>
        <taxon>Microbacterium</taxon>
    </lineage>
</organism>
<accession>A0A2T7WX87</accession>
<comment type="caution">
    <text evidence="1">The sequence shown here is derived from an EMBL/GenBank/DDBJ whole genome shotgun (WGS) entry which is preliminary data.</text>
</comment>
<name>A0A2T7WX87_MICTE</name>
<dbReference type="RefSeq" id="WP_116536338.1">
    <property type="nucleotide sequence ID" value="NZ_QDFT01000002.1"/>
</dbReference>
<protein>
    <submittedName>
        <fullName evidence="1">Uncharacterized protein</fullName>
    </submittedName>
</protein>
<evidence type="ECO:0000313" key="1">
    <source>
        <dbReference type="EMBL" id="PVE79407.1"/>
    </source>
</evidence>
<evidence type="ECO:0000313" key="2">
    <source>
        <dbReference type="Proteomes" id="UP000244649"/>
    </source>
</evidence>
<dbReference type="AlphaFoldDB" id="A0A2T7WX87"/>
<gene>
    <name evidence="1" type="ORF">DC432_01240</name>
</gene>
<dbReference type="Proteomes" id="UP000244649">
    <property type="component" value="Unassembled WGS sequence"/>
</dbReference>
<dbReference type="EMBL" id="QDFT01000002">
    <property type="protein sequence ID" value="PVE79407.1"/>
    <property type="molecule type" value="Genomic_DNA"/>
</dbReference>